<name>X0Y5H9_9ZZZZ</name>
<dbReference type="EMBL" id="BARS01042744">
    <property type="protein sequence ID" value="GAG32106.1"/>
    <property type="molecule type" value="Genomic_DNA"/>
</dbReference>
<dbReference type="Gene3D" id="3.40.50.10490">
    <property type="entry name" value="Glucose-6-phosphate isomerase like protein, domain 1"/>
    <property type="match status" value="1"/>
</dbReference>
<dbReference type="PANTHER" id="PTHR12534:SF0">
    <property type="entry name" value="SMALL RIBOSOMAL SUBUNIT PROTEIN US2M"/>
    <property type="match status" value="1"/>
</dbReference>
<dbReference type="NCBIfam" id="TIGR01011">
    <property type="entry name" value="rpsB_bact"/>
    <property type="match status" value="1"/>
</dbReference>
<dbReference type="InterPro" id="IPR005706">
    <property type="entry name" value="Ribosomal_uS2_bac/mit/plastid"/>
</dbReference>
<evidence type="ECO:0000256" key="3">
    <source>
        <dbReference type="ARBA" id="ARBA00023274"/>
    </source>
</evidence>
<evidence type="ECO:0000256" key="2">
    <source>
        <dbReference type="ARBA" id="ARBA00022980"/>
    </source>
</evidence>
<gene>
    <name evidence="5" type="ORF">S01H1_64814</name>
</gene>
<dbReference type="Pfam" id="PF00318">
    <property type="entry name" value="Ribosomal_S2"/>
    <property type="match status" value="1"/>
</dbReference>
<evidence type="ECO:0000256" key="1">
    <source>
        <dbReference type="ARBA" id="ARBA00006242"/>
    </source>
</evidence>
<dbReference type="GO" id="GO:0015935">
    <property type="term" value="C:small ribosomal subunit"/>
    <property type="evidence" value="ECO:0007669"/>
    <property type="project" value="InterPro"/>
</dbReference>
<dbReference type="InterPro" id="IPR018130">
    <property type="entry name" value="Ribosomal_uS2_CS"/>
</dbReference>
<protein>
    <recommendedName>
        <fullName evidence="6">30S ribosomal protein S2</fullName>
    </recommendedName>
</protein>
<dbReference type="PANTHER" id="PTHR12534">
    <property type="entry name" value="30S RIBOSOMAL PROTEIN S2 PROKARYOTIC AND ORGANELLAR"/>
    <property type="match status" value="1"/>
</dbReference>
<feature type="non-terminal residue" evidence="5">
    <location>
        <position position="1"/>
    </location>
</feature>
<keyword evidence="3" id="KW-0687">Ribonucleoprotein</keyword>
<keyword evidence="2" id="KW-0689">Ribosomal protein</keyword>
<evidence type="ECO:0000313" key="5">
    <source>
        <dbReference type="EMBL" id="GAG32106.1"/>
    </source>
</evidence>
<evidence type="ECO:0008006" key="6">
    <source>
        <dbReference type="Google" id="ProtNLM"/>
    </source>
</evidence>
<reference evidence="5" key="1">
    <citation type="journal article" date="2014" name="Front. Microbiol.">
        <title>High frequency of phylogenetically diverse reductive dehalogenase-homologous genes in deep subseafloor sedimentary metagenomes.</title>
        <authorList>
            <person name="Kawai M."/>
            <person name="Futagami T."/>
            <person name="Toyoda A."/>
            <person name="Takaki Y."/>
            <person name="Nishi S."/>
            <person name="Hori S."/>
            <person name="Arai W."/>
            <person name="Tsubouchi T."/>
            <person name="Morono Y."/>
            <person name="Uchiyama I."/>
            <person name="Ito T."/>
            <person name="Fujiyama A."/>
            <person name="Inagaki F."/>
            <person name="Takami H."/>
        </authorList>
    </citation>
    <scope>NUCLEOTIDE SEQUENCE</scope>
    <source>
        <strain evidence="5">Expedition CK06-06</strain>
    </source>
</reference>
<proteinExistence type="inferred from homology"/>
<dbReference type="SUPFAM" id="SSF52313">
    <property type="entry name" value="Ribosomal protein S2"/>
    <property type="match status" value="1"/>
</dbReference>
<comment type="caution">
    <text evidence="5">The sequence shown here is derived from an EMBL/GenBank/DDBJ whole genome shotgun (WGS) entry which is preliminary data.</text>
</comment>
<dbReference type="GO" id="GO:0003735">
    <property type="term" value="F:structural constituent of ribosome"/>
    <property type="evidence" value="ECO:0007669"/>
    <property type="project" value="InterPro"/>
</dbReference>
<dbReference type="GO" id="GO:0006412">
    <property type="term" value="P:translation"/>
    <property type="evidence" value="ECO:0007669"/>
    <property type="project" value="InterPro"/>
</dbReference>
<dbReference type="CDD" id="cd01425">
    <property type="entry name" value="RPS2"/>
    <property type="match status" value="1"/>
</dbReference>
<evidence type="ECO:0000256" key="4">
    <source>
        <dbReference type="SAM" id="MobiDB-lite"/>
    </source>
</evidence>
<organism evidence="5">
    <name type="scientific">marine sediment metagenome</name>
    <dbReference type="NCBI Taxonomy" id="412755"/>
    <lineage>
        <taxon>unclassified sequences</taxon>
        <taxon>metagenomes</taxon>
        <taxon>ecological metagenomes</taxon>
    </lineage>
</organism>
<comment type="similarity">
    <text evidence="1">Belongs to the universal ribosomal protein uS2 family.</text>
</comment>
<feature type="region of interest" description="Disordered" evidence="4">
    <location>
        <begin position="67"/>
        <end position="148"/>
    </location>
</feature>
<dbReference type="PROSITE" id="PS00963">
    <property type="entry name" value="RIBOSOMAL_S2_2"/>
    <property type="match status" value="1"/>
</dbReference>
<dbReference type="PRINTS" id="PR00395">
    <property type="entry name" value="RIBOSOMALS2"/>
</dbReference>
<dbReference type="InterPro" id="IPR023591">
    <property type="entry name" value="Ribosomal_uS2_flav_dom_sf"/>
</dbReference>
<sequence length="148" mass="15664">LPGAVIVIDVHRERNAVREAKKLGIPTLCLIDTDSDPDYADVPIPGNDDAMRAIEMILTHLADAVEEGLKGRMAPEADEDARMPRGRSERAATARADEGVPQTRTTDASAEAPVPAPDRSESMVQTDSADGPDPSLTPATATEPEVSP</sequence>
<accession>X0Y5H9</accession>
<dbReference type="InterPro" id="IPR001865">
    <property type="entry name" value="Ribosomal_uS2"/>
</dbReference>
<dbReference type="AlphaFoldDB" id="X0Y5H9"/>
<feature type="compositionally biased region" description="Basic and acidic residues" evidence="4">
    <location>
        <begin position="67"/>
        <end position="98"/>
    </location>
</feature>